<feature type="transmembrane region" description="Helical" evidence="2">
    <location>
        <begin position="29"/>
        <end position="47"/>
    </location>
</feature>
<gene>
    <name evidence="3" type="ORF">A5648_18790</name>
</gene>
<keyword evidence="2" id="KW-0472">Membrane</keyword>
<organism evidence="3 4">
    <name type="scientific">Mycolicibacter sinensis (strain JDM601)</name>
    <name type="common">Mycobacterium sinense</name>
    <dbReference type="NCBI Taxonomy" id="875328"/>
    <lineage>
        <taxon>Bacteria</taxon>
        <taxon>Bacillati</taxon>
        <taxon>Actinomycetota</taxon>
        <taxon>Actinomycetes</taxon>
        <taxon>Mycobacteriales</taxon>
        <taxon>Mycobacteriaceae</taxon>
        <taxon>Mycolicibacter</taxon>
    </lineage>
</organism>
<comment type="caution">
    <text evidence="3">The sequence shown here is derived from an EMBL/GenBank/DDBJ whole genome shotgun (WGS) entry which is preliminary data.</text>
</comment>
<dbReference type="Proteomes" id="UP000093759">
    <property type="component" value="Unassembled WGS sequence"/>
</dbReference>
<name>A0A1A3U4Z4_MYCSD</name>
<dbReference type="EMBL" id="LZMF01000034">
    <property type="protein sequence ID" value="OBK89944.1"/>
    <property type="molecule type" value="Genomic_DNA"/>
</dbReference>
<protein>
    <recommendedName>
        <fullName evidence="5">Transmembrane protein</fullName>
    </recommendedName>
</protein>
<dbReference type="AlphaFoldDB" id="A0A1A3U4Z4"/>
<evidence type="ECO:0000313" key="3">
    <source>
        <dbReference type="EMBL" id="OBK89944.1"/>
    </source>
</evidence>
<accession>A0A1A3U4Z4</accession>
<evidence type="ECO:0008006" key="5">
    <source>
        <dbReference type="Google" id="ProtNLM"/>
    </source>
</evidence>
<dbReference type="RefSeq" id="WP_065023627.1">
    <property type="nucleotide sequence ID" value="NZ_LZMF01000034.1"/>
</dbReference>
<feature type="compositionally biased region" description="Acidic residues" evidence="1">
    <location>
        <begin position="76"/>
        <end position="102"/>
    </location>
</feature>
<reference evidence="4" key="1">
    <citation type="submission" date="2016-06" db="EMBL/GenBank/DDBJ databases">
        <authorList>
            <person name="Sutton G."/>
            <person name="Brinkac L."/>
            <person name="Sanka R."/>
            <person name="Adams M."/>
            <person name="Lau E."/>
            <person name="Garcia-Basteiro A."/>
            <person name="Lopez-Varela E."/>
            <person name="Palencia S."/>
        </authorList>
    </citation>
    <scope>NUCLEOTIDE SEQUENCE [LARGE SCALE GENOMIC DNA]</scope>
    <source>
        <strain evidence="4">1274684.2</strain>
    </source>
</reference>
<feature type="region of interest" description="Disordered" evidence="1">
    <location>
        <begin position="76"/>
        <end position="119"/>
    </location>
</feature>
<sequence length="119" mass="12378">MLIIALVLAAIGLAALVFAVVTSNALVAWVCIGASLLGVLLLIVDALRERRQNSPAAAPEEVPDAAEVPDDSEAFIDADNDIDDGTTEVAETVDPDAIEDYDGVAVEDNTDEPVPHPAD</sequence>
<proteinExistence type="predicted"/>
<keyword evidence="2" id="KW-0812">Transmembrane</keyword>
<evidence type="ECO:0000313" key="4">
    <source>
        <dbReference type="Proteomes" id="UP000093759"/>
    </source>
</evidence>
<evidence type="ECO:0000256" key="1">
    <source>
        <dbReference type="SAM" id="MobiDB-lite"/>
    </source>
</evidence>
<evidence type="ECO:0000256" key="2">
    <source>
        <dbReference type="SAM" id="Phobius"/>
    </source>
</evidence>
<keyword evidence="2" id="KW-1133">Transmembrane helix</keyword>